<comment type="similarity">
    <text evidence="1">Belongs to the IS150/IS1296 orfA family.</text>
</comment>
<dbReference type="InterPro" id="IPR055247">
    <property type="entry name" value="InsJ-like_HTH"/>
</dbReference>
<dbReference type="EMBL" id="OOEF01000059">
    <property type="protein sequence ID" value="SPK70646.1"/>
    <property type="molecule type" value="Genomic_DNA"/>
</dbReference>
<accession>A0A375I752</accession>
<dbReference type="Pfam" id="PF13518">
    <property type="entry name" value="HTH_28"/>
    <property type="match status" value="1"/>
</dbReference>
<evidence type="ECO:0000313" key="4">
    <source>
        <dbReference type="EMBL" id="SPK70646.1"/>
    </source>
</evidence>
<evidence type="ECO:0000313" key="5">
    <source>
        <dbReference type="Proteomes" id="UP000255505"/>
    </source>
</evidence>
<dbReference type="PANTHER" id="PTHR33795:SF1">
    <property type="entry name" value="INSERTION ELEMENT IS150 PROTEIN INSJ"/>
    <property type="match status" value="1"/>
</dbReference>
<feature type="domain" description="Insertion element IS150 protein InsJ-like helix-turn-helix" evidence="3">
    <location>
        <begin position="4"/>
        <end position="46"/>
    </location>
</feature>
<evidence type="ECO:0000256" key="2">
    <source>
        <dbReference type="SAM" id="MobiDB-lite"/>
    </source>
</evidence>
<proteinExistence type="inferred from homology"/>
<dbReference type="AlphaFoldDB" id="A0A375I752"/>
<dbReference type="InterPro" id="IPR009057">
    <property type="entry name" value="Homeodomain-like_sf"/>
</dbReference>
<dbReference type="InterPro" id="IPR052057">
    <property type="entry name" value="IS150/IS1296_orfA-like"/>
</dbReference>
<evidence type="ECO:0000256" key="1">
    <source>
        <dbReference type="ARBA" id="ARBA00038232"/>
    </source>
</evidence>
<gene>
    <name evidence="4" type="ORF">CT19425_U620008</name>
</gene>
<feature type="region of interest" description="Disordered" evidence="2">
    <location>
        <begin position="33"/>
        <end position="69"/>
    </location>
</feature>
<dbReference type="Proteomes" id="UP000255505">
    <property type="component" value="Unassembled WGS sequence"/>
</dbReference>
<organism evidence="4 5">
    <name type="scientific">Cupriavidus taiwanensis</name>
    <dbReference type="NCBI Taxonomy" id="164546"/>
    <lineage>
        <taxon>Bacteria</taxon>
        <taxon>Pseudomonadati</taxon>
        <taxon>Pseudomonadota</taxon>
        <taxon>Betaproteobacteria</taxon>
        <taxon>Burkholderiales</taxon>
        <taxon>Burkholderiaceae</taxon>
        <taxon>Cupriavidus</taxon>
    </lineage>
</organism>
<evidence type="ECO:0000259" key="3">
    <source>
        <dbReference type="Pfam" id="PF13518"/>
    </source>
</evidence>
<reference evidence="4 5" key="1">
    <citation type="submission" date="2018-01" db="EMBL/GenBank/DDBJ databases">
        <authorList>
            <person name="Gaut B.S."/>
            <person name="Morton B.R."/>
            <person name="Clegg M.T."/>
            <person name="Duvall M.R."/>
        </authorList>
    </citation>
    <scope>NUCLEOTIDE SEQUENCE [LARGE SCALE GENOMIC DNA]</scope>
    <source>
        <strain evidence="4">Cupriavidus taiwanensis LMG 19425</strain>
    </source>
</reference>
<protein>
    <submittedName>
        <fullName evidence="4">Transposase</fullName>
    </submittedName>
</protein>
<sequence length="107" mass="12370">MRRQGLSHREVAALFDIRSIGAIGMWERQYDAGGLEALTPRPKGRRPSKMPQRTSKTKPSRSSDDRTRTREELLEELNYLRMENAYLKKLDALVQASKTSAQPKRRK</sequence>
<dbReference type="SUPFAM" id="SSF46689">
    <property type="entry name" value="Homeodomain-like"/>
    <property type="match status" value="1"/>
</dbReference>
<name>A0A375I752_9BURK</name>
<dbReference type="PANTHER" id="PTHR33795">
    <property type="entry name" value="INSERTION ELEMENT IS150 PROTEIN INSJ"/>
    <property type="match status" value="1"/>
</dbReference>